<dbReference type="AlphaFoldDB" id="A0AAD4L7N9"/>
<accession>A0AAD4L7N9</accession>
<feature type="compositionally biased region" description="Basic residues" evidence="1">
    <location>
        <begin position="63"/>
        <end position="73"/>
    </location>
</feature>
<reference evidence="2" key="1">
    <citation type="submission" date="2021-12" db="EMBL/GenBank/DDBJ databases">
        <title>Convergent genome expansion in fungi linked to evolution of root-endophyte symbiosis.</title>
        <authorList>
            <consortium name="DOE Joint Genome Institute"/>
            <person name="Ke Y.-H."/>
            <person name="Bonito G."/>
            <person name="Liao H.-L."/>
            <person name="Looney B."/>
            <person name="Rojas-Flechas A."/>
            <person name="Nash J."/>
            <person name="Hameed K."/>
            <person name="Schadt C."/>
            <person name="Martin F."/>
            <person name="Crous P.W."/>
            <person name="Miettinen O."/>
            <person name="Magnuson J.K."/>
            <person name="Labbe J."/>
            <person name="Jacobson D."/>
            <person name="Doktycz M.J."/>
            <person name="Veneault-Fourrey C."/>
            <person name="Kuo A."/>
            <person name="Mondo S."/>
            <person name="Calhoun S."/>
            <person name="Riley R."/>
            <person name="Ohm R."/>
            <person name="LaButti K."/>
            <person name="Andreopoulos B."/>
            <person name="Pangilinan J."/>
            <person name="Nolan M."/>
            <person name="Tritt A."/>
            <person name="Clum A."/>
            <person name="Lipzen A."/>
            <person name="Daum C."/>
            <person name="Barry K."/>
            <person name="Grigoriev I.V."/>
            <person name="Vilgalys R."/>
        </authorList>
    </citation>
    <scope>NUCLEOTIDE SEQUENCE</scope>
    <source>
        <strain evidence="2">PMI_201</strain>
    </source>
</reference>
<feature type="compositionally biased region" description="Basic and acidic residues" evidence="1">
    <location>
        <begin position="107"/>
        <end position="118"/>
    </location>
</feature>
<evidence type="ECO:0000313" key="2">
    <source>
        <dbReference type="EMBL" id="KAH8705454.1"/>
    </source>
</evidence>
<feature type="region of interest" description="Disordered" evidence="1">
    <location>
        <begin position="1"/>
        <end position="204"/>
    </location>
</feature>
<organism evidence="2 3">
    <name type="scientific">Talaromyces proteolyticus</name>
    <dbReference type="NCBI Taxonomy" id="1131652"/>
    <lineage>
        <taxon>Eukaryota</taxon>
        <taxon>Fungi</taxon>
        <taxon>Dikarya</taxon>
        <taxon>Ascomycota</taxon>
        <taxon>Pezizomycotina</taxon>
        <taxon>Eurotiomycetes</taxon>
        <taxon>Eurotiomycetidae</taxon>
        <taxon>Eurotiales</taxon>
        <taxon>Trichocomaceae</taxon>
        <taxon>Talaromyces</taxon>
        <taxon>Talaromyces sect. Bacilispori</taxon>
    </lineage>
</organism>
<proteinExistence type="predicted"/>
<name>A0AAD4L7N9_9EURO</name>
<dbReference type="EMBL" id="JAJTJA010000001">
    <property type="protein sequence ID" value="KAH8705454.1"/>
    <property type="molecule type" value="Genomic_DNA"/>
</dbReference>
<dbReference type="Proteomes" id="UP001201262">
    <property type="component" value="Unassembled WGS sequence"/>
</dbReference>
<dbReference type="RefSeq" id="XP_046078075.1">
    <property type="nucleotide sequence ID" value="XM_046221411.1"/>
</dbReference>
<feature type="compositionally biased region" description="Polar residues" evidence="1">
    <location>
        <begin position="157"/>
        <end position="181"/>
    </location>
</feature>
<sequence length="332" mass="36593">MSSNDTPPAEDSQPETSNSPTMDSETQNQSKTSAPQNNGKRPWIASQPGEAKVKRTPACSECRKKKLRCPHRRVVGENEDATTSSKATKRAITTDDDVTVVAPDTAPQRESKMAKETTGDSEEGPSQAPRRSGRKVAVKRSSSESGRALSVVDRSSGARNIQESLQTTEGKPQKPQEMSSSTKRKRKLDQVQEPAANGASTAKKARLSKNLKLMDDLIAEITGSPDTLEGPPFNLEIDEDVLGTSASFQWNSNNNKLAQEELKRIYEKWGVAQDAFETAGRHISRAHESIKIADESFVETIKMSVRLGYVFGVWGKTYDLVQNQEHMEQRCQ</sequence>
<evidence type="ECO:0000313" key="3">
    <source>
        <dbReference type="Proteomes" id="UP001201262"/>
    </source>
</evidence>
<feature type="compositionally biased region" description="Polar residues" evidence="1">
    <location>
        <begin position="14"/>
        <end position="39"/>
    </location>
</feature>
<comment type="caution">
    <text evidence="2">The sequence shown here is derived from an EMBL/GenBank/DDBJ whole genome shotgun (WGS) entry which is preliminary data.</text>
</comment>
<gene>
    <name evidence="2" type="ORF">BGW36DRAFT_435326</name>
</gene>
<protein>
    <submittedName>
        <fullName evidence="2">Uncharacterized protein</fullName>
    </submittedName>
</protein>
<dbReference type="GeneID" id="70251698"/>
<evidence type="ECO:0000256" key="1">
    <source>
        <dbReference type="SAM" id="MobiDB-lite"/>
    </source>
</evidence>
<keyword evidence="3" id="KW-1185">Reference proteome</keyword>